<sequence>MDAQAANVLLANGDAGQGRRQTPYQKAVGFYGDAWREIGPDLRTLAVAAQGSRPTRRRWSR</sequence>
<dbReference type="RefSeq" id="WP_232646865.1">
    <property type="nucleotide sequence ID" value="NZ_JAJSBI010000002.1"/>
</dbReference>
<dbReference type="AlphaFoldDB" id="A0A9Q3VJ08"/>
<proteinExistence type="predicted"/>
<accession>A0A9Q3VJ08</accession>
<reference evidence="1" key="1">
    <citation type="submission" date="2021-12" db="EMBL/GenBank/DDBJ databases">
        <authorList>
            <person name="Lee J.-H."/>
            <person name="Kim S.-B."/>
        </authorList>
    </citation>
    <scope>NUCLEOTIDE SEQUENCE</scope>
    <source>
        <strain evidence="1">NR30</strain>
    </source>
</reference>
<protein>
    <submittedName>
        <fullName evidence="1">Uncharacterized protein</fullName>
    </submittedName>
</protein>
<evidence type="ECO:0000313" key="2">
    <source>
        <dbReference type="Proteomes" id="UP001108029"/>
    </source>
</evidence>
<organism evidence="1 2">
    <name type="scientific">Streptomyces guryensis</name>
    <dbReference type="NCBI Taxonomy" id="2886947"/>
    <lineage>
        <taxon>Bacteria</taxon>
        <taxon>Bacillati</taxon>
        <taxon>Actinomycetota</taxon>
        <taxon>Actinomycetes</taxon>
        <taxon>Kitasatosporales</taxon>
        <taxon>Streptomycetaceae</taxon>
        <taxon>Streptomyces</taxon>
    </lineage>
</organism>
<dbReference type="EMBL" id="JAJSBI010000002">
    <property type="protein sequence ID" value="MCD9872902.1"/>
    <property type="molecule type" value="Genomic_DNA"/>
</dbReference>
<dbReference type="Proteomes" id="UP001108029">
    <property type="component" value="Unassembled WGS sequence"/>
</dbReference>
<evidence type="ECO:0000313" key="1">
    <source>
        <dbReference type="EMBL" id="MCD9872902.1"/>
    </source>
</evidence>
<name>A0A9Q3VJ08_9ACTN</name>
<keyword evidence="2" id="KW-1185">Reference proteome</keyword>
<gene>
    <name evidence="1" type="ORF">LJ657_04310</name>
</gene>
<comment type="caution">
    <text evidence="1">The sequence shown here is derived from an EMBL/GenBank/DDBJ whole genome shotgun (WGS) entry which is preliminary data.</text>
</comment>